<feature type="transmembrane region" description="Helical" evidence="1">
    <location>
        <begin position="42"/>
        <end position="61"/>
    </location>
</feature>
<accession>A0A4V5NXQ4</accession>
<evidence type="ECO:0000313" key="3">
    <source>
        <dbReference type="Proteomes" id="UP000310477"/>
    </source>
</evidence>
<keyword evidence="1" id="KW-0472">Membrane</keyword>
<evidence type="ECO:0000313" key="2">
    <source>
        <dbReference type="EMBL" id="TKB99354.1"/>
    </source>
</evidence>
<evidence type="ECO:0000256" key="1">
    <source>
        <dbReference type="SAM" id="Phobius"/>
    </source>
</evidence>
<dbReference type="RefSeq" id="WP_136877474.1">
    <property type="nucleotide sequence ID" value="NZ_SWBO01000007.1"/>
</dbReference>
<comment type="caution">
    <text evidence="2">The sequence shown here is derived from an EMBL/GenBank/DDBJ whole genome shotgun (WGS) entry which is preliminary data.</text>
</comment>
<sequence>MLTIRKTNAYIGFLLVVIAITISPIIKVPIKGNWILYQTDDRLFFISFVLVALTGFCLYLRRVAAFRIFTYVLFIWSVLMAAAVFFKSNNYFGSKFFDKVLAKTIHYQWGWIVLLVGVLLLVTSVKKMQLTVPT</sequence>
<protein>
    <submittedName>
        <fullName evidence="2">Uncharacterized protein</fullName>
    </submittedName>
</protein>
<feature type="transmembrane region" description="Helical" evidence="1">
    <location>
        <begin position="68"/>
        <end position="86"/>
    </location>
</feature>
<keyword evidence="1" id="KW-1133">Transmembrane helix</keyword>
<name>A0A4V5NXQ4_9SPHI</name>
<keyword evidence="3" id="KW-1185">Reference proteome</keyword>
<gene>
    <name evidence="2" type="ORF">FA045_12760</name>
</gene>
<keyword evidence="1" id="KW-0812">Transmembrane</keyword>
<dbReference type="OrthoDB" id="799709at2"/>
<dbReference type="AlphaFoldDB" id="A0A4V5NXQ4"/>
<proteinExistence type="predicted"/>
<dbReference type="EMBL" id="SWBO01000007">
    <property type="protein sequence ID" value="TKB99354.1"/>
    <property type="molecule type" value="Genomic_DNA"/>
</dbReference>
<feature type="transmembrane region" description="Helical" evidence="1">
    <location>
        <begin position="9"/>
        <end position="30"/>
    </location>
</feature>
<feature type="transmembrane region" description="Helical" evidence="1">
    <location>
        <begin position="106"/>
        <end position="125"/>
    </location>
</feature>
<reference evidence="2 3" key="1">
    <citation type="submission" date="2019-04" db="EMBL/GenBank/DDBJ databases">
        <title>Pedobacter sp. AR-2-6 sp. nov., isolated from Arctic soil.</title>
        <authorList>
            <person name="Dahal R.H."/>
            <person name="Kim D.-U."/>
        </authorList>
    </citation>
    <scope>NUCLEOTIDE SEQUENCE [LARGE SCALE GENOMIC DNA]</scope>
    <source>
        <strain evidence="2 3">AR-2-6</strain>
    </source>
</reference>
<dbReference type="Proteomes" id="UP000310477">
    <property type="component" value="Unassembled WGS sequence"/>
</dbReference>
<organism evidence="2 3">
    <name type="scientific">Pedobacter cryotolerans</name>
    <dbReference type="NCBI Taxonomy" id="2571270"/>
    <lineage>
        <taxon>Bacteria</taxon>
        <taxon>Pseudomonadati</taxon>
        <taxon>Bacteroidota</taxon>
        <taxon>Sphingobacteriia</taxon>
        <taxon>Sphingobacteriales</taxon>
        <taxon>Sphingobacteriaceae</taxon>
        <taxon>Pedobacter</taxon>
    </lineage>
</organism>